<comment type="caution">
    <text evidence="4">The sequence shown here is derived from an EMBL/GenBank/DDBJ whole genome shotgun (WGS) entry which is preliminary data.</text>
</comment>
<dbReference type="PROSITE" id="PS51257">
    <property type="entry name" value="PROKAR_LIPOPROTEIN"/>
    <property type="match status" value="1"/>
</dbReference>
<keyword evidence="5" id="KW-1185">Reference proteome</keyword>
<dbReference type="InterPro" id="IPR050490">
    <property type="entry name" value="Bact_solute-bd_prot1"/>
</dbReference>
<evidence type="ECO:0000313" key="4">
    <source>
        <dbReference type="EMBL" id="MFC5401393.1"/>
    </source>
</evidence>
<dbReference type="Proteomes" id="UP001596113">
    <property type="component" value="Unassembled WGS sequence"/>
</dbReference>
<name>A0ABW0HLJ1_9BACL</name>
<dbReference type="PANTHER" id="PTHR43649">
    <property type="entry name" value="ARABINOSE-BINDING PROTEIN-RELATED"/>
    <property type="match status" value="1"/>
</dbReference>
<dbReference type="RefSeq" id="WP_378128903.1">
    <property type="nucleotide sequence ID" value="NZ_JBHSMI010000002.1"/>
</dbReference>
<gene>
    <name evidence="4" type="ORF">ACFPOF_01485</name>
</gene>
<dbReference type="SUPFAM" id="SSF53850">
    <property type="entry name" value="Periplasmic binding protein-like II"/>
    <property type="match status" value="1"/>
</dbReference>
<feature type="signal peptide" evidence="3">
    <location>
        <begin position="1"/>
        <end position="26"/>
    </location>
</feature>
<protein>
    <submittedName>
        <fullName evidence="4">Extracellular solute-binding protein</fullName>
    </submittedName>
</protein>
<feature type="region of interest" description="Disordered" evidence="2">
    <location>
        <begin position="29"/>
        <end position="66"/>
    </location>
</feature>
<reference evidence="5" key="1">
    <citation type="journal article" date="2019" name="Int. J. Syst. Evol. Microbiol.">
        <title>The Global Catalogue of Microorganisms (GCM) 10K type strain sequencing project: providing services to taxonomists for standard genome sequencing and annotation.</title>
        <authorList>
            <consortium name="The Broad Institute Genomics Platform"/>
            <consortium name="The Broad Institute Genome Sequencing Center for Infectious Disease"/>
            <person name="Wu L."/>
            <person name="Ma J."/>
        </authorList>
    </citation>
    <scope>NUCLEOTIDE SEQUENCE [LARGE SCALE GENOMIC DNA]</scope>
    <source>
        <strain evidence="5">CGMCC 1.18575</strain>
    </source>
</reference>
<dbReference type="Gene3D" id="3.40.190.10">
    <property type="entry name" value="Periplasmic binding protein-like II"/>
    <property type="match status" value="3"/>
</dbReference>
<sequence>MKTKARKSISSIALASLVLTMVTACSGNNDAGKSEASASPSPASGSSPASSSAQPEEKADPFGKIDPPIEVTAVRAAAPLKFENGETIENNGWTKLYENELGIKIKYQWISDQFEQKMNVTMVSGNLPDLMPLTGGQFKRLAESGQLADLSEALDKYGSDAVKEIYKKDGGLGLQSATYDGKLLALPWLGSYTDTAPLLWIRTDWLKKLNLPEPKSMEDVLKIADAFVNQDPDGNGKKDTYGLAANKDLFTDLFGLDGFFNSYHAYPKIWIKDASGNIAYGSIQPEMKTALAKLQELYKSGVIDREFAVNNTDKIGEAANAGKLGLTYSVHWLPLYLQAGKNQDPNMEWKPYRLQSIDDQPAQPRAIYAINTYYAVRKGMEHPEALVKLMNAAMRIWPEDKYPVSEIQVNGDVEKWKYRFVHNQNPTQNLDAYKRVNEAIEKNDESVLDPNTGEPNVYKNVKAYLGGDMNGWGYNGVFGAEGSQSIYAQYEKENAYKISEFMDSSTPTMTEKGVTLGKMELDTFTKIIMGGASVDTFDEFVANWKKLGGDEITKEVAASINK</sequence>
<feature type="compositionally biased region" description="Low complexity" evidence="2">
    <location>
        <begin position="34"/>
        <end position="54"/>
    </location>
</feature>
<evidence type="ECO:0000256" key="2">
    <source>
        <dbReference type="SAM" id="MobiDB-lite"/>
    </source>
</evidence>
<accession>A0ABW0HLJ1</accession>
<evidence type="ECO:0000256" key="3">
    <source>
        <dbReference type="SAM" id="SignalP"/>
    </source>
</evidence>
<organism evidence="4 5">
    <name type="scientific">Cohnella soli</name>
    <dbReference type="NCBI Taxonomy" id="425005"/>
    <lineage>
        <taxon>Bacteria</taxon>
        <taxon>Bacillati</taxon>
        <taxon>Bacillota</taxon>
        <taxon>Bacilli</taxon>
        <taxon>Bacillales</taxon>
        <taxon>Paenibacillaceae</taxon>
        <taxon>Cohnella</taxon>
    </lineage>
</organism>
<feature type="chain" id="PRO_5046517584" evidence="3">
    <location>
        <begin position="27"/>
        <end position="562"/>
    </location>
</feature>
<dbReference type="CDD" id="cd13580">
    <property type="entry name" value="PBP2_AlgQ_like_1"/>
    <property type="match status" value="1"/>
</dbReference>
<proteinExistence type="predicted"/>
<keyword evidence="1 3" id="KW-0732">Signal</keyword>
<dbReference type="PANTHER" id="PTHR43649:SF33">
    <property type="entry name" value="POLYGALACTURONAN_RHAMNOGALACTURONAN-BINDING PROTEIN YTCQ"/>
    <property type="match status" value="1"/>
</dbReference>
<dbReference type="EMBL" id="JBHSMI010000002">
    <property type="protein sequence ID" value="MFC5401393.1"/>
    <property type="molecule type" value="Genomic_DNA"/>
</dbReference>
<evidence type="ECO:0000313" key="5">
    <source>
        <dbReference type="Proteomes" id="UP001596113"/>
    </source>
</evidence>
<evidence type="ECO:0000256" key="1">
    <source>
        <dbReference type="ARBA" id="ARBA00022729"/>
    </source>
</evidence>